<comment type="caution">
    <text evidence="1">The sequence shown here is derived from an EMBL/GenBank/DDBJ whole genome shotgun (WGS) entry which is preliminary data.</text>
</comment>
<organism evidence="1 2">
    <name type="scientific">Paludifilum halophilum</name>
    <dbReference type="NCBI Taxonomy" id="1642702"/>
    <lineage>
        <taxon>Bacteria</taxon>
        <taxon>Bacillati</taxon>
        <taxon>Bacillota</taxon>
        <taxon>Bacilli</taxon>
        <taxon>Bacillales</taxon>
        <taxon>Thermoactinomycetaceae</taxon>
        <taxon>Paludifilum</taxon>
    </lineage>
</organism>
<dbReference type="OrthoDB" id="2444319at2"/>
<name>A0A235B6K3_9BACL</name>
<evidence type="ECO:0008006" key="3">
    <source>
        <dbReference type="Google" id="ProtNLM"/>
    </source>
</evidence>
<sequence>MIKKSIESNQNSMKKMNMEEDEISFPMVKSSLNSYVRSDEVILEWSDLPDKDHKYQLYRNGKPITKITGERFRDTNVDADKFYNYKIIGYKKISRRILLCKGI</sequence>
<dbReference type="AlphaFoldDB" id="A0A235B6K3"/>
<proteinExistence type="predicted"/>
<dbReference type="RefSeq" id="WP_094264290.1">
    <property type="nucleotide sequence ID" value="NZ_NOWF01000005.1"/>
</dbReference>
<evidence type="ECO:0000313" key="1">
    <source>
        <dbReference type="EMBL" id="OYD07619.1"/>
    </source>
</evidence>
<gene>
    <name evidence="1" type="ORF">CHM34_09055</name>
</gene>
<reference evidence="1 2" key="1">
    <citation type="submission" date="2017-07" db="EMBL/GenBank/DDBJ databases">
        <title>The genome sequence of Paludifilum halophilum highlights mechanisms for microbial adaptation to high salt environemnts.</title>
        <authorList>
            <person name="Belbahri L."/>
        </authorList>
    </citation>
    <scope>NUCLEOTIDE SEQUENCE [LARGE SCALE GENOMIC DNA]</scope>
    <source>
        <strain evidence="1 2">DSM 102817</strain>
    </source>
</reference>
<keyword evidence="2" id="KW-1185">Reference proteome</keyword>
<evidence type="ECO:0000313" key="2">
    <source>
        <dbReference type="Proteomes" id="UP000215459"/>
    </source>
</evidence>
<protein>
    <recommendedName>
        <fullName evidence="3">Fibronectin type-III domain-containing protein</fullName>
    </recommendedName>
</protein>
<dbReference type="EMBL" id="NOWF01000005">
    <property type="protein sequence ID" value="OYD07619.1"/>
    <property type="molecule type" value="Genomic_DNA"/>
</dbReference>
<dbReference type="Gene3D" id="2.60.40.10">
    <property type="entry name" value="Immunoglobulins"/>
    <property type="match status" value="1"/>
</dbReference>
<dbReference type="Proteomes" id="UP000215459">
    <property type="component" value="Unassembled WGS sequence"/>
</dbReference>
<dbReference type="InterPro" id="IPR013783">
    <property type="entry name" value="Ig-like_fold"/>
</dbReference>
<accession>A0A235B6K3</accession>